<evidence type="ECO:0000313" key="4">
    <source>
        <dbReference type="Proteomes" id="UP001500467"/>
    </source>
</evidence>
<evidence type="ECO:0000256" key="1">
    <source>
        <dbReference type="SAM" id="MobiDB-lite"/>
    </source>
</evidence>
<feature type="compositionally biased region" description="Basic and acidic residues" evidence="1">
    <location>
        <begin position="216"/>
        <end position="233"/>
    </location>
</feature>
<reference evidence="4" key="1">
    <citation type="journal article" date="2019" name="Int. J. Syst. Evol. Microbiol.">
        <title>The Global Catalogue of Microorganisms (GCM) 10K type strain sequencing project: providing services to taxonomists for standard genome sequencing and annotation.</title>
        <authorList>
            <consortium name="The Broad Institute Genomics Platform"/>
            <consortium name="The Broad Institute Genome Sequencing Center for Infectious Disease"/>
            <person name="Wu L."/>
            <person name="Ma J."/>
        </authorList>
    </citation>
    <scope>NUCLEOTIDE SEQUENCE [LARGE SCALE GENOMIC DNA]</scope>
    <source>
        <strain evidence="4">JCM 13022</strain>
    </source>
</reference>
<dbReference type="InterPro" id="IPR043764">
    <property type="entry name" value="DUF5710"/>
</dbReference>
<feature type="domain" description="DUF5710" evidence="2">
    <location>
        <begin position="6"/>
        <end position="36"/>
    </location>
</feature>
<evidence type="ECO:0000313" key="3">
    <source>
        <dbReference type="EMBL" id="GAA1214038.1"/>
    </source>
</evidence>
<dbReference type="Pfam" id="PF18974">
    <property type="entry name" value="DUF5710"/>
    <property type="match status" value="1"/>
</dbReference>
<proteinExistence type="predicted"/>
<keyword evidence="4" id="KW-1185">Reference proteome</keyword>
<dbReference type="EMBL" id="BAAALM010000015">
    <property type="protein sequence ID" value="GAA1214038.1"/>
    <property type="molecule type" value="Genomic_DNA"/>
</dbReference>
<protein>
    <recommendedName>
        <fullName evidence="2">DUF5710 domain-containing protein</fullName>
    </recommendedName>
</protein>
<dbReference type="Proteomes" id="UP001500467">
    <property type="component" value="Unassembled WGS sequence"/>
</dbReference>
<organism evidence="3 4">
    <name type="scientific">Prauserella alba</name>
    <dbReference type="NCBI Taxonomy" id="176898"/>
    <lineage>
        <taxon>Bacteria</taxon>
        <taxon>Bacillati</taxon>
        <taxon>Actinomycetota</taxon>
        <taxon>Actinomycetes</taxon>
        <taxon>Pseudonocardiales</taxon>
        <taxon>Pseudonocardiaceae</taxon>
        <taxon>Prauserella</taxon>
    </lineage>
</organism>
<accession>A0ABP4G4Y3</accession>
<evidence type="ECO:0000259" key="2">
    <source>
        <dbReference type="Pfam" id="PF18974"/>
    </source>
</evidence>
<comment type="caution">
    <text evidence="3">The sequence shown here is derived from an EMBL/GenBank/DDBJ whole genome shotgun (WGS) entry which is preliminary data.</text>
</comment>
<gene>
    <name evidence="3" type="ORF">GCM10009675_39960</name>
</gene>
<name>A0ABP4G4Y3_9PSEU</name>
<dbReference type="RefSeq" id="WP_253857931.1">
    <property type="nucleotide sequence ID" value="NZ_BAAALM010000015.1"/>
</dbReference>
<feature type="region of interest" description="Disordered" evidence="1">
    <location>
        <begin position="215"/>
        <end position="259"/>
    </location>
</feature>
<sequence>MRAEPIWLDVPFGEKDAAKAAGARWDPEAKRWYAPRPGMVELEQWAAQPDVPTLLPGEDRSFGSGLFVDLVPSSCWFTNVRYCVAERDWERLRRMMLARANHRCEVCDRREDRRVKRWLEAHERWAYDNATTTQTLRRLIILCSDCHRTTHFGLAEVRGLDREAFDHLIAVTGMTVRQGQAHVDRAKETWRRRSARNWHLNLDMLTTAGITVAKPPDARKRRDVAAAELRESRQQPAAPSEGDRRRYETPGDVDSSTEVRRSWLGRLLRHR</sequence>